<protein>
    <submittedName>
        <fullName evidence="2">Uncharacterized protein</fullName>
    </submittedName>
</protein>
<dbReference type="Proteomes" id="UP000006772">
    <property type="component" value="Unassembled WGS sequence"/>
</dbReference>
<evidence type="ECO:0000313" key="2">
    <source>
        <dbReference type="EMBL" id="EOA05329.1"/>
    </source>
</evidence>
<dbReference type="EMBL" id="AEEC02000008">
    <property type="protein sequence ID" value="EOA05329.1"/>
    <property type="molecule type" value="Genomic_DNA"/>
</dbReference>
<accession>A0AAI9IFY5</accession>
<feature type="region of interest" description="Disordered" evidence="1">
    <location>
        <begin position="1"/>
        <end position="33"/>
    </location>
</feature>
<name>A0AAI9IFY5_9BURK</name>
<proteinExistence type="predicted"/>
<sequence>MNIIDSIDKNATYPGSGSTQGGGNASGSSFESRLQLAKASGSLSASTKSDPARELQEWAAMSPDQRLFYMVLQSLGVTKDQYEQMSSDDKQKLAEKVRERIKEMAKNGTLNAATMA</sequence>
<dbReference type="AlphaFoldDB" id="A0AAI9IFY5"/>
<gene>
    <name evidence="2" type="ORF">HFRIS_007936</name>
</gene>
<organism evidence="2 3">
    <name type="scientific">Herbaspirillum frisingense GSF30</name>
    <dbReference type="NCBI Taxonomy" id="864073"/>
    <lineage>
        <taxon>Bacteria</taxon>
        <taxon>Pseudomonadati</taxon>
        <taxon>Pseudomonadota</taxon>
        <taxon>Betaproteobacteria</taxon>
        <taxon>Burkholderiales</taxon>
        <taxon>Oxalobacteraceae</taxon>
        <taxon>Herbaspirillum</taxon>
    </lineage>
</organism>
<evidence type="ECO:0000256" key="1">
    <source>
        <dbReference type="SAM" id="MobiDB-lite"/>
    </source>
</evidence>
<comment type="caution">
    <text evidence="2">The sequence shown here is derived from an EMBL/GenBank/DDBJ whole genome shotgun (WGS) entry which is preliminary data.</text>
</comment>
<reference evidence="2 3" key="1">
    <citation type="journal article" date="2013" name="Front. Microbiol.">
        <title>The genome of the endophytic bacterium H. frisingense GSF30(T) identifies diverse strategies in the Herbaspirillum genus to interact with plants.</title>
        <authorList>
            <person name="Straub D."/>
            <person name="Rothballer M."/>
            <person name="Hartmann A."/>
            <person name="Ludewig U."/>
        </authorList>
    </citation>
    <scope>NUCLEOTIDE SEQUENCE [LARGE SCALE GENOMIC DNA]</scope>
    <source>
        <strain evidence="2 3">GSF30</strain>
    </source>
</reference>
<evidence type="ECO:0000313" key="3">
    <source>
        <dbReference type="Proteomes" id="UP000006772"/>
    </source>
</evidence>
<dbReference type="RefSeq" id="WP_006462767.1">
    <property type="nucleotide sequence ID" value="NZ_AEEC02000008.1"/>
</dbReference>